<dbReference type="SUPFAM" id="SSF49758">
    <property type="entry name" value="Calpain large subunit, middle domain (domain III)"/>
    <property type="match status" value="1"/>
</dbReference>
<evidence type="ECO:0000256" key="6">
    <source>
        <dbReference type="PROSITE-ProRule" id="PRU00239"/>
    </source>
</evidence>
<dbReference type="OMA" id="WIFIVEL"/>
<evidence type="ECO:0000256" key="7">
    <source>
        <dbReference type="SAM" id="MobiDB-lite"/>
    </source>
</evidence>
<dbReference type="InterPro" id="IPR022684">
    <property type="entry name" value="Calpain_cysteine_protease"/>
</dbReference>
<dbReference type="Gene3D" id="3.90.70.10">
    <property type="entry name" value="Cysteine proteinases"/>
    <property type="match status" value="1"/>
</dbReference>
<dbReference type="EMBL" id="CCKQ01001046">
    <property type="protein sequence ID" value="CDW72149.1"/>
    <property type="molecule type" value="Genomic_DNA"/>
</dbReference>
<feature type="active site" evidence="5 6">
    <location>
        <position position="1664"/>
    </location>
</feature>
<dbReference type="SMART" id="SM00230">
    <property type="entry name" value="CysPc"/>
    <property type="match status" value="1"/>
</dbReference>
<dbReference type="InterPro" id="IPR036213">
    <property type="entry name" value="Calpain_III_sf"/>
</dbReference>
<feature type="region of interest" description="Disordered" evidence="7">
    <location>
        <begin position="1338"/>
        <end position="1375"/>
    </location>
</feature>
<dbReference type="InterPro" id="IPR022683">
    <property type="entry name" value="Calpain_III"/>
</dbReference>
<comment type="similarity">
    <text evidence="1">Belongs to the peptidase C2 family.</text>
</comment>
<feature type="region of interest" description="Disordered" evidence="7">
    <location>
        <begin position="1149"/>
        <end position="1168"/>
    </location>
</feature>
<evidence type="ECO:0000256" key="4">
    <source>
        <dbReference type="ARBA" id="ARBA00022807"/>
    </source>
</evidence>
<keyword evidence="8" id="KW-0472">Membrane</keyword>
<feature type="transmembrane region" description="Helical" evidence="8">
    <location>
        <begin position="72"/>
        <end position="91"/>
    </location>
</feature>
<feature type="compositionally biased region" description="Basic and acidic residues" evidence="7">
    <location>
        <begin position="987"/>
        <end position="1008"/>
    </location>
</feature>
<dbReference type="PROSITE" id="PS50203">
    <property type="entry name" value="CALPAIN_CAT"/>
    <property type="match status" value="1"/>
</dbReference>
<keyword evidence="3 6" id="KW-0378">Hydrolase</keyword>
<feature type="region of interest" description="Disordered" evidence="7">
    <location>
        <begin position="1197"/>
        <end position="1321"/>
    </location>
</feature>
<feature type="transmembrane region" description="Helical" evidence="8">
    <location>
        <begin position="522"/>
        <end position="545"/>
    </location>
</feature>
<dbReference type="PANTHER" id="PTHR10183">
    <property type="entry name" value="CALPAIN"/>
    <property type="match status" value="1"/>
</dbReference>
<dbReference type="InterPro" id="IPR038765">
    <property type="entry name" value="Papain-like_cys_pep_sf"/>
</dbReference>
<dbReference type="SMART" id="SM00720">
    <property type="entry name" value="calpain_III"/>
    <property type="match status" value="1"/>
</dbReference>
<keyword evidence="4 6" id="KW-0788">Thiol protease</keyword>
<evidence type="ECO:0000256" key="5">
    <source>
        <dbReference type="PIRSR" id="PIRSR622684-1"/>
    </source>
</evidence>
<evidence type="ECO:0000256" key="3">
    <source>
        <dbReference type="ARBA" id="ARBA00022801"/>
    </source>
</evidence>
<dbReference type="Pfam" id="PF00648">
    <property type="entry name" value="Peptidase_C2"/>
    <property type="match status" value="1"/>
</dbReference>
<keyword evidence="8" id="KW-1133">Transmembrane helix</keyword>
<dbReference type="Proteomes" id="UP000039865">
    <property type="component" value="Unassembled WGS sequence"/>
</dbReference>
<feature type="transmembrane region" description="Helical" evidence="8">
    <location>
        <begin position="585"/>
        <end position="606"/>
    </location>
</feature>
<reference evidence="10 11" key="1">
    <citation type="submission" date="2014-06" db="EMBL/GenBank/DDBJ databases">
        <authorList>
            <person name="Swart Estienne"/>
        </authorList>
    </citation>
    <scope>NUCLEOTIDE SEQUENCE [LARGE SCALE GENOMIC DNA]</scope>
    <source>
        <strain evidence="10 11">130c</strain>
    </source>
</reference>
<dbReference type="Gene3D" id="2.60.120.380">
    <property type="match status" value="1"/>
</dbReference>
<evidence type="ECO:0000256" key="1">
    <source>
        <dbReference type="ARBA" id="ARBA00007623"/>
    </source>
</evidence>
<feature type="transmembrane region" description="Helical" evidence="8">
    <location>
        <begin position="651"/>
        <end position="668"/>
    </location>
</feature>
<feature type="transmembrane region" description="Helical" evidence="8">
    <location>
        <begin position="196"/>
        <end position="218"/>
    </location>
</feature>
<feature type="active site" evidence="5 6">
    <location>
        <position position="1471"/>
    </location>
</feature>
<feature type="transmembrane region" description="Helical" evidence="8">
    <location>
        <begin position="723"/>
        <end position="744"/>
    </location>
</feature>
<dbReference type="PANTHER" id="PTHR10183:SF379">
    <property type="entry name" value="CALPAIN-5"/>
    <property type="match status" value="1"/>
</dbReference>
<feature type="region of interest" description="Disordered" evidence="7">
    <location>
        <begin position="963"/>
        <end position="1008"/>
    </location>
</feature>
<feature type="transmembrane region" description="Helical" evidence="8">
    <location>
        <begin position="495"/>
        <end position="516"/>
    </location>
</feature>
<evidence type="ECO:0000313" key="10">
    <source>
        <dbReference type="EMBL" id="CDW72149.1"/>
    </source>
</evidence>
<feature type="transmembrane region" description="Helical" evidence="8">
    <location>
        <begin position="557"/>
        <end position="579"/>
    </location>
</feature>
<feature type="transmembrane region" description="Helical" evidence="8">
    <location>
        <begin position="626"/>
        <end position="645"/>
    </location>
</feature>
<dbReference type="InterPro" id="IPR001300">
    <property type="entry name" value="Peptidase_C2_calpain_cat"/>
</dbReference>
<accession>A0A077ZRQ4</accession>
<keyword evidence="2 6" id="KW-0645">Protease</keyword>
<evidence type="ECO:0000256" key="2">
    <source>
        <dbReference type="ARBA" id="ARBA00022670"/>
    </source>
</evidence>
<dbReference type="GO" id="GO:0006508">
    <property type="term" value="P:proteolysis"/>
    <property type="evidence" value="ECO:0007669"/>
    <property type="project" value="UniProtKB-KW"/>
</dbReference>
<proteinExistence type="inferred from homology"/>
<feature type="compositionally biased region" description="Basic and acidic residues" evidence="7">
    <location>
        <begin position="1360"/>
        <end position="1375"/>
    </location>
</feature>
<feature type="active site" evidence="5 6">
    <location>
        <position position="1644"/>
    </location>
</feature>
<dbReference type="OrthoDB" id="312490at2759"/>
<feature type="transmembrane region" description="Helical" evidence="8">
    <location>
        <begin position="327"/>
        <end position="344"/>
    </location>
</feature>
<feature type="transmembrane region" description="Helical" evidence="8">
    <location>
        <begin position="169"/>
        <end position="190"/>
    </location>
</feature>
<protein>
    <submittedName>
        <fullName evidence="10">Dek1-calpain-like protein</fullName>
    </submittedName>
</protein>
<keyword evidence="8" id="KW-0812">Transmembrane</keyword>
<feature type="transmembrane region" description="Helical" evidence="8">
    <location>
        <begin position="253"/>
        <end position="270"/>
    </location>
</feature>
<gene>
    <name evidence="10" type="primary">Contig16165.g17229</name>
    <name evidence="10" type="ORF">STYLEM_1103</name>
</gene>
<feature type="transmembrane region" description="Helical" evidence="8">
    <location>
        <begin position="97"/>
        <end position="117"/>
    </location>
</feature>
<dbReference type="GO" id="GO:0004198">
    <property type="term" value="F:calcium-dependent cysteine-type endopeptidase activity"/>
    <property type="evidence" value="ECO:0007669"/>
    <property type="project" value="InterPro"/>
</dbReference>
<dbReference type="CDD" id="cd00044">
    <property type="entry name" value="CysPc"/>
    <property type="match status" value="1"/>
</dbReference>
<sequence>MSNQTLNQTTSKFVNDDEQYIKSNRKYKLYKCYLDHQQYHNLKYNIKPYLNFNSKVDNWYGHNWHLTKATKVYLIMAGVFAIIYCLIIIFLPDYFSYNGTTAILLTLNYMSVSFLTYSKDEKKYLEIETFIDEMTKEYDIHYTNNNQVIDYVFKKTLETNQIKNKKLKIFAVIAYFFTLGIYALVIIIFGASTYRLVGVINVILVINTDFIIAFTENYRKLFIEKEKFKSLFYFITRLMCCFFVDYWLSMQSIIFFLISILMAISLVDKLQYRNKKVDLANQDVTFLYELSQDLKDYVTTEINELRLDYPDVFSIQKNIFQQFLSEFLYAGYFFIFVIITIISSKNVKGINLFNLDDDQKIGQWVISILSILFSIQFGLIYAWFQYYKENQYKLSIKLGISLAIIESESIILGIIFYAIVQVKIQLIWTSFIMIPLLNSNSPLQDPNQNNNPEQNQIQKNIGKKLILDFNNEKFFSQLWDILSCQQKPQTTHDKFILSMTLANIIINIIFMIITSSSYSPKWVGFTIGVWIFIVELAIIIFIKFYQTYYQATFIIQISAFFAIALYISWIVVMAFVLIINYRKNTLVMVVYFLGVFGSVYFFLYGLATFKYWKLQDKTKITSGIKIIYIISYCLIAAFGIVLIIFKYGEVWGHLMVGSTLFLILKLYFPLVKRQAENNQQFQTQYVKNKDRQSSTILLYSQTLFPTLKFDFNVKKMKKSNKELIYFMISALIFFTWSFLAGILLRVQDRYIGISCTALTLLVTFAYRLMKSNLLERERYKLANVEFFRSSLAFALKLKTQWRNICMNKKSLQDDEQLIILQDTEQIRPQLVQHIQWEYYFYQKTQQIEDTFFSYLFFSTKVYKNTVDMEDERFGLLDIEFDNSDTEEKKVDMRLKLKNLLTTQDNMVQNLINVFKQEFPADESIQALNMKNFYVYLKDSAKRDQFEAFLKKYLEINQKIKRKKTEQLVDDEEQDKDRRDGVNNISHSDSDSDYQKEIDKSQFKDDNNVIGKEDIDNKYKQDDDAIQQNDIKLILDKIEEEFEERLKLIQEQEERERIQQMIEIQRREEEDAANRVRNRMMEIQEQIEIERRIFIEQQERLKIEEQMRYFEEQERIQRQQQEEEQRIRRQQIKEQMENEEQERQWRIREEKERQRKEEQERINRETEQQIRLKQEEEKRQFEIEQERKRQEQKFKLQEEERRRVKEELERKKREFEDQKERRRQDQIRKMEEQRKQMLEEQQRKKEEFERRRKEREQKRKEQLDQEEKKKDEERKQRQRDWLKEEQERKHREDQRKRQQEEDKRKQEEEHRRRQEQYREEQERRAEQERLIRLLKQEEEERQRQEMIKNNINRREEDDDEKQFQFEREDNKNDVSFDLRNQGQDEVQLLNDGNKIYQLHQNKQIFTDPEFDKRKALGKDTHKYQWTRVKDIDLDFQNDAMQRGNANRQQSKTCVFDDGVSACDILQGGLGDCYLLSAMSVIAHTQPKLMRKLFHPKSQIYQENGLYVLMFYRNRQPVIITIDDYFPTQNVRYSFQFLQNKHAYVRISNKEGNKEIWAMLIEKAYAKMYGSYPNIEGGLVDAAFADLTNGAPDRYDLKDQSVKRMNTTGQFWEKLKQWNSKNYLMGAGSPQGSDADISRLGIVQGHAYSILDVFEVEGIKLLQLRNPWGDRTEWKGAWGDSSKEWTERRKRIIYDRMMQRGVQQSDVGENDGIFWMSLSDFFTNFDQLFLCRFFDDSWTEITYRSEWSTRLGTAGGCTNNPTVGQNPQLKLLVEAQGQVEIFMFLQMESKFGAQVDRYGIGFEVYDYQGKKITTNRGLPKPILENSGGYQVARDVSLDTKINGKNVPYTLIMTTYDKNQNAKFTFTLWFKHGQGKVTISEF</sequence>
<evidence type="ECO:0000313" key="11">
    <source>
        <dbReference type="Proteomes" id="UP000039865"/>
    </source>
</evidence>
<dbReference type="InParanoid" id="A0A077ZRQ4"/>
<dbReference type="SUPFAM" id="SSF54001">
    <property type="entry name" value="Cysteine proteinases"/>
    <property type="match status" value="1"/>
</dbReference>
<organism evidence="10 11">
    <name type="scientific">Stylonychia lemnae</name>
    <name type="common">Ciliate</name>
    <dbReference type="NCBI Taxonomy" id="5949"/>
    <lineage>
        <taxon>Eukaryota</taxon>
        <taxon>Sar</taxon>
        <taxon>Alveolata</taxon>
        <taxon>Ciliophora</taxon>
        <taxon>Intramacronucleata</taxon>
        <taxon>Spirotrichea</taxon>
        <taxon>Stichotrichia</taxon>
        <taxon>Sporadotrichida</taxon>
        <taxon>Oxytrichidae</taxon>
        <taxon>Stylonychinae</taxon>
        <taxon>Stylonychia</taxon>
    </lineage>
</organism>
<evidence type="ECO:0000259" key="9">
    <source>
        <dbReference type="PROSITE" id="PS50203"/>
    </source>
</evidence>
<evidence type="ECO:0000256" key="8">
    <source>
        <dbReference type="SAM" id="Phobius"/>
    </source>
</evidence>
<name>A0A077ZRQ4_STYLE</name>
<keyword evidence="11" id="KW-1185">Reference proteome</keyword>
<feature type="transmembrane region" description="Helical" evidence="8">
    <location>
        <begin position="396"/>
        <end position="420"/>
    </location>
</feature>
<dbReference type="PRINTS" id="PR00704">
    <property type="entry name" value="CALPAIN"/>
</dbReference>
<feature type="transmembrane region" description="Helical" evidence="8">
    <location>
        <begin position="364"/>
        <end position="384"/>
    </location>
</feature>
<feature type="domain" description="Calpain catalytic" evidence="9">
    <location>
        <begin position="1409"/>
        <end position="1732"/>
    </location>
</feature>